<dbReference type="RefSeq" id="WP_413778822.1">
    <property type="nucleotide sequence ID" value="NZ_JAUOZS010000001.1"/>
</dbReference>
<dbReference type="Proteomes" id="UP001254848">
    <property type="component" value="Unassembled WGS sequence"/>
</dbReference>
<protein>
    <submittedName>
        <fullName evidence="1">Head-tail connector protein</fullName>
    </submittedName>
</protein>
<keyword evidence="2" id="KW-1185">Reference proteome</keyword>
<comment type="caution">
    <text evidence="1">The sequence shown here is derived from an EMBL/GenBank/DDBJ whole genome shotgun (WGS) entry which is preliminary data.</text>
</comment>
<evidence type="ECO:0000313" key="1">
    <source>
        <dbReference type="EMBL" id="MDT8900270.1"/>
    </source>
</evidence>
<reference evidence="1 2" key="1">
    <citation type="submission" date="2023-07" db="EMBL/GenBank/DDBJ databases">
        <title>The novel representative of Negativicutes class, Anaeroselena agilis gen. nov. sp. nov.</title>
        <authorList>
            <person name="Prokofeva M.I."/>
            <person name="Elcheninov A.G."/>
            <person name="Klyukina A."/>
            <person name="Kublanov I.V."/>
            <person name="Frolov E.N."/>
            <person name="Podosokorskaya O.A."/>
        </authorList>
    </citation>
    <scope>NUCLEOTIDE SEQUENCE [LARGE SCALE GENOMIC DNA]</scope>
    <source>
        <strain evidence="1 2">4137-cl</strain>
    </source>
</reference>
<dbReference type="EMBL" id="JAUOZS010000001">
    <property type="protein sequence ID" value="MDT8900270.1"/>
    <property type="molecule type" value="Genomic_DNA"/>
</dbReference>
<dbReference type="NCBIfam" id="TIGR01560">
    <property type="entry name" value="put_DNA_pack"/>
    <property type="match status" value="1"/>
</dbReference>
<evidence type="ECO:0000313" key="2">
    <source>
        <dbReference type="Proteomes" id="UP001254848"/>
    </source>
</evidence>
<dbReference type="InterPro" id="IPR021146">
    <property type="entry name" value="Phage_gp6-like_head-tail"/>
</dbReference>
<accession>A0ABU3NTW7</accession>
<dbReference type="Pfam" id="PF05135">
    <property type="entry name" value="Phage_connect_1"/>
    <property type="match status" value="1"/>
</dbReference>
<gene>
    <name evidence="1" type="ORF">Q4T40_03330</name>
</gene>
<organism evidence="1 2">
    <name type="scientific">Anaeroselena agilis</name>
    <dbReference type="NCBI Taxonomy" id="3063788"/>
    <lineage>
        <taxon>Bacteria</taxon>
        <taxon>Bacillati</taxon>
        <taxon>Bacillota</taxon>
        <taxon>Negativicutes</taxon>
        <taxon>Acetonemataceae</taxon>
        <taxon>Anaeroselena</taxon>
    </lineage>
</organism>
<dbReference type="CDD" id="cd08054">
    <property type="entry name" value="gp6"/>
    <property type="match status" value="1"/>
</dbReference>
<sequence>MAEPITLTEVKEYLRIDSEEEDTLLAGLILAAKEHCEAYLQAALPSEVPTPVKQALLILTGHFYEQRAGEDIPKVVYVLLSPYRAHLW</sequence>
<name>A0ABU3NTW7_9FIRM</name>
<dbReference type="InterPro" id="IPR006450">
    <property type="entry name" value="Phage_HK97_gp6-like"/>
</dbReference>
<proteinExistence type="predicted"/>
<dbReference type="Gene3D" id="1.10.3230.30">
    <property type="entry name" value="Phage gp6-like head-tail connector protein"/>
    <property type="match status" value="1"/>
</dbReference>